<comment type="caution">
    <text evidence="2">The sequence shown here is derived from an EMBL/GenBank/DDBJ whole genome shotgun (WGS) entry which is preliminary data.</text>
</comment>
<organism evidence="2 3">
    <name type="scientific">Recurvomyces mirabilis</name>
    <dbReference type="NCBI Taxonomy" id="574656"/>
    <lineage>
        <taxon>Eukaryota</taxon>
        <taxon>Fungi</taxon>
        <taxon>Dikarya</taxon>
        <taxon>Ascomycota</taxon>
        <taxon>Pezizomycotina</taxon>
        <taxon>Dothideomycetes</taxon>
        <taxon>Dothideomycetidae</taxon>
        <taxon>Mycosphaerellales</taxon>
        <taxon>Teratosphaeriaceae</taxon>
        <taxon>Recurvomyces</taxon>
    </lineage>
</organism>
<proteinExistence type="predicted"/>
<evidence type="ECO:0000256" key="1">
    <source>
        <dbReference type="SAM" id="MobiDB-lite"/>
    </source>
</evidence>
<dbReference type="Proteomes" id="UP001274830">
    <property type="component" value="Unassembled WGS sequence"/>
</dbReference>
<sequence length="161" mass="17678">MASACSEYSNSDGPNATNEDFAAQRVKIQRLVDMNQELCAAMRMMLREGEDPEAVYDIEDVGYLMQLARPSKPTRVRGPEGHRPGTLDPASPPTRRAVREDAEAVGLRSLLGNGLLNKFWDAVVLDRTPEEVAEASTPTHEDPGSTQIMTTPKAADNEHEQ</sequence>
<accession>A0AAE0WXC8</accession>
<reference evidence="2" key="1">
    <citation type="submission" date="2023-07" db="EMBL/GenBank/DDBJ databases">
        <title>Black Yeasts Isolated from many extreme environments.</title>
        <authorList>
            <person name="Coleine C."/>
            <person name="Stajich J.E."/>
            <person name="Selbmann L."/>
        </authorList>
    </citation>
    <scope>NUCLEOTIDE SEQUENCE</scope>
    <source>
        <strain evidence="2">CCFEE 5485</strain>
    </source>
</reference>
<evidence type="ECO:0000313" key="3">
    <source>
        <dbReference type="Proteomes" id="UP001274830"/>
    </source>
</evidence>
<dbReference type="EMBL" id="JAUTXT010000001">
    <property type="protein sequence ID" value="KAK3679867.1"/>
    <property type="molecule type" value="Genomic_DNA"/>
</dbReference>
<name>A0AAE0WXC8_9PEZI</name>
<feature type="region of interest" description="Disordered" evidence="1">
    <location>
        <begin position="130"/>
        <end position="161"/>
    </location>
</feature>
<dbReference type="AlphaFoldDB" id="A0AAE0WXC8"/>
<feature type="region of interest" description="Disordered" evidence="1">
    <location>
        <begin position="69"/>
        <end position="97"/>
    </location>
</feature>
<evidence type="ECO:0000313" key="2">
    <source>
        <dbReference type="EMBL" id="KAK3679867.1"/>
    </source>
</evidence>
<keyword evidence="3" id="KW-1185">Reference proteome</keyword>
<gene>
    <name evidence="2" type="ORF">LTR78_000243</name>
</gene>
<protein>
    <submittedName>
        <fullName evidence="2">Uncharacterized protein</fullName>
    </submittedName>
</protein>